<dbReference type="Gene3D" id="1.20.1600.10">
    <property type="entry name" value="Outer membrane efflux proteins (OEP)"/>
    <property type="match status" value="1"/>
</dbReference>
<keyword evidence="2" id="KW-0564">Palmitate</keyword>
<reference evidence="3" key="1">
    <citation type="submission" date="2020-10" db="EMBL/GenBank/DDBJ databases">
        <authorList>
            <person name="Gilroy R."/>
        </authorList>
    </citation>
    <scope>NUCLEOTIDE SEQUENCE</scope>
    <source>
        <strain evidence="3">B1-3475</strain>
    </source>
</reference>
<dbReference type="InterPro" id="IPR010131">
    <property type="entry name" value="MdtP/NodT-like"/>
</dbReference>
<keyword evidence="2" id="KW-0472">Membrane</keyword>
<feature type="signal peptide" evidence="2">
    <location>
        <begin position="1"/>
        <end position="19"/>
    </location>
</feature>
<comment type="subcellular location">
    <subcellularLocation>
        <location evidence="2">Cell membrane</location>
        <topology evidence="2">Lipid-anchor</topology>
    </subcellularLocation>
</comment>
<dbReference type="PANTHER" id="PTHR30203">
    <property type="entry name" value="OUTER MEMBRANE CATION EFFLUX PROTEIN"/>
    <property type="match status" value="1"/>
</dbReference>
<sequence>MMNRILNIFCHLAAVAALAFTMTGCGIYGKFKTPEYEETEKAYGDVAVEDSTSMGDILWRDFFDDENLKALIDTALAHNSNMVTAKLMIDEAQASLKAARLAYVPGFDVSPNAAYGYDINGNAGAWSFQLPVNASWQVDIFGKLTNAKRRSLAAMMQSQEYAKAVQAQLVATVAIQYYTIMALDAQYEIYKETEANWRENVRVTEHLLDAGRYTADAVYQAKANYYSVCNSLLDIEQQLHQAENQMCSLIGKVSGTPIVRGKLSDWTTPSIIEVGIPVEVLSNRPDVKQAEYQFAQAFYAVNGARSAMYPSITITGSLDFYSMIVNAVGSLFEPIFQQGQLRANLKIAKAQMAEAEVAFRQSIIDAGIEVNNTVIALKTAQDKTANYAAQVSSLEKAVEATQYRMQDKNATYLEVLTAQQSLLTAQVGEISNKLSEISQVITLYQALGGGCE</sequence>
<accession>A0A9D9HM48</accession>
<gene>
    <name evidence="3" type="ORF">IAC08_08150</name>
</gene>
<dbReference type="InterPro" id="IPR003423">
    <property type="entry name" value="OMP_efflux"/>
</dbReference>
<dbReference type="PANTHER" id="PTHR30203:SF33">
    <property type="entry name" value="BLR4455 PROTEIN"/>
    <property type="match status" value="1"/>
</dbReference>
<evidence type="ECO:0000256" key="1">
    <source>
        <dbReference type="ARBA" id="ARBA00007613"/>
    </source>
</evidence>
<proteinExistence type="inferred from homology"/>
<organism evidence="3 4">
    <name type="scientific">Candidatus Cryptobacteroides intestinigallinarum</name>
    <dbReference type="NCBI Taxonomy" id="2840767"/>
    <lineage>
        <taxon>Bacteria</taxon>
        <taxon>Pseudomonadati</taxon>
        <taxon>Bacteroidota</taxon>
        <taxon>Bacteroidia</taxon>
        <taxon>Bacteroidales</taxon>
        <taxon>Candidatus Cryptobacteroides</taxon>
    </lineage>
</organism>
<comment type="caution">
    <text evidence="3">The sequence shown here is derived from an EMBL/GenBank/DDBJ whole genome shotgun (WGS) entry which is preliminary data.</text>
</comment>
<keyword evidence="2" id="KW-0812">Transmembrane</keyword>
<reference evidence="3" key="2">
    <citation type="journal article" date="2021" name="PeerJ">
        <title>Extensive microbial diversity within the chicken gut microbiome revealed by metagenomics and culture.</title>
        <authorList>
            <person name="Gilroy R."/>
            <person name="Ravi A."/>
            <person name="Getino M."/>
            <person name="Pursley I."/>
            <person name="Horton D.L."/>
            <person name="Alikhan N.F."/>
            <person name="Baker D."/>
            <person name="Gharbi K."/>
            <person name="Hall N."/>
            <person name="Watson M."/>
            <person name="Adriaenssens E.M."/>
            <person name="Foster-Nyarko E."/>
            <person name="Jarju S."/>
            <person name="Secka A."/>
            <person name="Antonio M."/>
            <person name="Oren A."/>
            <person name="Chaudhuri R.R."/>
            <person name="La Ragione R."/>
            <person name="Hildebrand F."/>
            <person name="Pallen M.J."/>
        </authorList>
    </citation>
    <scope>NUCLEOTIDE SEQUENCE</scope>
    <source>
        <strain evidence="3">B1-3475</strain>
    </source>
</reference>
<dbReference type="GO" id="GO:0005886">
    <property type="term" value="C:plasma membrane"/>
    <property type="evidence" value="ECO:0007669"/>
    <property type="project" value="UniProtKB-SubCell"/>
</dbReference>
<dbReference type="Gene3D" id="2.20.200.10">
    <property type="entry name" value="Outer membrane efflux proteins (OEP)"/>
    <property type="match status" value="1"/>
</dbReference>
<comment type="similarity">
    <text evidence="1 2">Belongs to the outer membrane factor (OMF) (TC 1.B.17) family.</text>
</comment>
<dbReference type="Proteomes" id="UP000823617">
    <property type="component" value="Unassembled WGS sequence"/>
</dbReference>
<keyword evidence="2" id="KW-1134">Transmembrane beta strand</keyword>
<dbReference type="Pfam" id="PF02321">
    <property type="entry name" value="OEP"/>
    <property type="match status" value="2"/>
</dbReference>
<dbReference type="GO" id="GO:0015562">
    <property type="term" value="F:efflux transmembrane transporter activity"/>
    <property type="evidence" value="ECO:0007669"/>
    <property type="project" value="InterPro"/>
</dbReference>
<evidence type="ECO:0000256" key="2">
    <source>
        <dbReference type="RuleBase" id="RU362097"/>
    </source>
</evidence>
<dbReference type="SUPFAM" id="SSF56954">
    <property type="entry name" value="Outer membrane efflux proteins (OEP)"/>
    <property type="match status" value="1"/>
</dbReference>
<feature type="chain" id="PRO_5039743127" evidence="2">
    <location>
        <begin position="20"/>
        <end position="452"/>
    </location>
</feature>
<evidence type="ECO:0000313" key="3">
    <source>
        <dbReference type="EMBL" id="MBO8456351.1"/>
    </source>
</evidence>
<dbReference type="NCBIfam" id="TIGR01845">
    <property type="entry name" value="outer_NodT"/>
    <property type="match status" value="1"/>
</dbReference>
<protein>
    <submittedName>
        <fullName evidence="3">TolC family protein</fullName>
    </submittedName>
</protein>
<dbReference type="PROSITE" id="PS51257">
    <property type="entry name" value="PROKAR_LIPOPROTEIN"/>
    <property type="match status" value="1"/>
</dbReference>
<keyword evidence="2" id="KW-0732">Signal</keyword>
<dbReference type="AlphaFoldDB" id="A0A9D9HM48"/>
<evidence type="ECO:0000313" key="4">
    <source>
        <dbReference type="Proteomes" id="UP000823617"/>
    </source>
</evidence>
<dbReference type="EMBL" id="JADIMK010000085">
    <property type="protein sequence ID" value="MBO8456351.1"/>
    <property type="molecule type" value="Genomic_DNA"/>
</dbReference>
<keyword evidence="2" id="KW-0449">Lipoprotein</keyword>
<name>A0A9D9HM48_9BACT</name>